<dbReference type="Proteomes" id="UP001610335">
    <property type="component" value="Unassembled WGS sequence"/>
</dbReference>
<proteinExistence type="predicted"/>
<feature type="region of interest" description="Disordered" evidence="1">
    <location>
        <begin position="111"/>
        <end position="142"/>
    </location>
</feature>
<evidence type="ECO:0000313" key="4">
    <source>
        <dbReference type="Proteomes" id="UP001610335"/>
    </source>
</evidence>
<evidence type="ECO:0000256" key="1">
    <source>
        <dbReference type="SAM" id="MobiDB-lite"/>
    </source>
</evidence>
<gene>
    <name evidence="3" type="ORF">BDW59DRAFT_30847</name>
</gene>
<name>A0ABR4HDF3_9EURO</name>
<accession>A0ABR4HDF3</accession>
<feature type="chain" id="PRO_5046224611" evidence="2">
    <location>
        <begin position="24"/>
        <end position="158"/>
    </location>
</feature>
<protein>
    <submittedName>
        <fullName evidence="3">Uncharacterized protein</fullName>
    </submittedName>
</protein>
<dbReference type="EMBL" id="JBFXLS010000142">
    <property type="protein sequence ID" value="KAL2813499.1"/>
    <property type="molecule type" value="Genomic_DNA"/>
</dbReference>
<comment type="caution">
    <text evidence="3">The sequence shown here is derived from an EMBL/GenBank/DDBJ whole genome shotgun (WGS) entry which is preliminary data.</text>
</comment>
<feature type="signal peptide" evidence="2">
    <location>
        <begin position="1"/>
        <end position="23"/>
    </location>
</feature>
<keyword evidence="2" id="KW-0732">Signal</keyword>
<evidence type="ECO:0000256" key="2">
    <source>
        <dbReference type="SAM" id="SignalP"/>
    </source>
</evidence>
<organism evidence="3 4">
    <name type="scientific">Aspergillus cavernicola</name>
    <dbReference type="NCBI Taxonomy" id="176166"/>
    <lineage>
        <taxon>Eukaryota</taxon>
        <taxon>Fungi</taxon>
        <taxon>Dikarya</taxon>
        <taxon>Ascomycota</taxon>
        <taxon>Pezizomycotina</taxon>
        <taxon>Eurotiomycetes</taxon>
        <taxon>Eurotiomycetidae</taxon>
        <taxon>Eurotiales</taxon>
        <taxon>Aspergillaceae</taxon>
        <taxon>Aspergillus</taxon>
        <taxon>Aspergillus subgen. Nidulantes</taxon>
    </lineage>
</organism>
<keyword evidence="4" id="KW-1185">Reference proteome</keyword>
<evidence type="ECO:0000313" key="3">
    <source>
        <dbReference type="EMBL" id="KAL2813499.1"/>
    </source>
</evidence>
<feature type="compositionally biased region" description="Acidic residues" evidence="1">
    <location>
        <begin position="124"/>
        <end position="133"/>
    </location>
</feature>
<sequence length="158" mass="16927">MTTPSTFRILAHLWITSAFFALAFDPLGVVYEAAHLARRDFGGSAPAVVDTGDTERPFGVDGDTFTDYDSAAQRSCNIQFDNCQRAANGDSSVSFSVVDCSNQQNVCLVDPPSAEEPSTSMTATEDENSDTTESESGLGSIVQTAIPYDSEYDLVCDL</sequence>
<reference evidence="3 4" key="1">
    <citation type="submission" date="2024-07" db="EMBL/GenBank/DDBJ databases">
        <title>Section-level genome sequencing and comparative genomics of Aspergillus sections Usti and Cavernicolus.</title>
        <authorList>
            <consortium name="Lawrence Berkeley National Laboratory"/>
            <person name="Nybo J.L."/>
            <person name="Vesth T.C."/>
            <person name="Theobald S."/>
            <person name="Frisvad J.C."/>
            <person name="Larsen T.O."/>
            <person name="Kjaerboelling I."/>
            <person name="Rothschild-Mancinelli K."/>
            <person name="Lyhne E.K."/>
            <person name="Kogle M.E."/>
            <person name="Barry K."/>
            <person name="Clum A."/>
            <person name="Na H."/>
            <person name="Ledsgaard L."/>
            <person name="Lin J."/>
            <person name="Lipzen A."/>
            <person name="Kuo A."/>
            <person name="Riley R."/>
            <person name="Mondo S."/>
            <person name="LaButti K."/>
            <person name="Haridas S."/>
            <person name="Pangalinan J."/>
            <person name="Salamov A.A."/>
            <person name="Simmons B.A."/>
            <person name="Magnuson J.K."/>
            <person name="Chen J."/>
            <person name="Drula E."/>
            <person name="Henrissat B."/>
            <person name="Wiebenga A."/>
            <person name="Lubbers R.J."/>
            <person name="Gomes A.C."/>
            <person name="Makela M.R."/>
            <person name="Stajich J."/>
            <person name="Grigoriev I.V."/>
            <person name="Mortensen U.H."/>
            <person name="De vries R.P."/>
            <person name="Baker S.E."/>
            <person name="Andersen M.R."/>
        </authorList>
    </citation>
    <scope>NUCLEOTIDE SEQUENCE [LARGE SCALE GENOMIC DNA]</scope>
    <source>
        <strain evidence="3 4">CBS 600.67</strain>
    </source>
</reference>